<feature type="domain" description="AAA+ ATPase" evidence="12">
    <location>
        <begin position="150"/>
        <end position="284"/>
    </location>
</feature>
<evidence type="ECO:0000256" key="5">
    <source>
        <dbReference type="ARBA" id="ARBA00022840"/>
    </source>
</evidence>
<dbReference type="Gene3D" id="3.40.50.300">
    <property type="entry name" value="P-loop containing nucleotide triphosphate hydrolases"/>
    <property type="match status" value="1"/>
</dbReference>
<dbReference type="InterPro" id="IPR010921">
    <property type="entry name" value="Trp_repressor/repl_initiator"/>
</dbReference>
<evidence type="ECO:0000259" key="13">
    <source>
        <dbReference type="SMART" id="SM00760"/>
    </source>
</evidence>
<accession>A0ABS5BI17</accession>
<feature type="binding site" evidence="8">
    <location>
        <position position="163"/>
    </location>
    <ligand>
        <name>ATP</name>
        <dbReference type="ChEBI" id="CHEBI:30616"/>
    </ligand>
</feature>
<comment type="subunit">
    <text evidence="8">Oligomerizes as a right-handed, spiral filament on DNA at oriC.</text>
</comment>
<feature type="binding site" evidence="8">
    <location>
        <position position="165"/>
    </location>
    <ligand>
        <name>ATP</name>
        <dbReference type="ChEBI" id="CHEBI:30616"/>
    </ligand>
</feature>
<keyword evidence="6 8" id="KW-0446">Lipid-binding</keyword>
<feature type="binding site" evidence="8">
    <location>
        <position position="161"/>
    </location>
    <ligand>
        <name>ATP</name>
        <dbReference type="ChEBI" id="CHEBI:30616"/>
    </ligand>
</feature>
<keyword evidence="15" id="KW-1185">Reference proteome</keyword>
<dbReference type="CDD" id="cd00009">
    <property type="entry name" value="AAA"/>
    <property type="match status" value="1"/>
</dbReference>
<feature type="domain" description="Chromosomal replication initiator DnaA C-terminal" evidence="13">
    <location>
        <begin position="367"/>
        <end position="435"/>
    </location>
</feature>
<dbReference type="Pfam" id="PF08299">
    <property type="entry name" value="Bac_DnaA_C"/>
    <property type="match status" value="1"/>
</dbReference>
<evidence type="ECO:0000256" key="9">
    <source>
        <dbReference type="NCBIfam" id="TIGR00362"/>
    </source>
</evidence>
<dbReference type="InterPro" id="IPR013159">
    <property type="entry name" value="DnaA_C"/>
</dbReference>
<keyword evidence="5 8" id="KW-0067">ATP-binding</keyword>
<dbReference type="InterPro" id="IPR020591">
    <property type="entry name" value="Chromosome_initiator_DnaA-like"/>
</dbReference>
<comment type="caution">
    <text evidence="14">The sequence shown here is derived from an EMBL/GenBank/DDBJ whole genome shotgun (WGS) entry which is preliminary data.</text>
</comment>
<dbReference type="NCBIfam" id="TIGR00362">
    <property type="entry name" value="DnaA"/>
    <property type="match status" value="1"/>
</dbReference>
<dbReference type="SUPFAM" id="SSF48295">
    <property type="entry name" value="TrpR-like"/>
    <property type="match status" value="1"/>
</dbReference>
<comment type="domain">
    <text evidence="8">Domain I is involved in oligomerization and binding regulators, domain II is flexibile and of varying length in different bacteria, domain III forms the AAA+ region, while domain IV binds dsDNA.</text>
</comment>
<comment type="subcellular location">
    <subcellularLocation>
        <location evidence="8">Cytoplasm</location>
    </subcellularLocation>
</comment>
<evidence type="ECO:0000256" key="11">
    <source>
        <dbReference type="RuleBase" id="RU004227"/>
    </source>
</evidence>
<comment type="function">
    <text evidence="8 10">Plays an essential role in the initiation and regulation of chromosomal replication. ATP-DnaA binds to the origin of replication (oriC) to initiate formation of the DNA replication initiation complex once per cell cycle. Binds the DnaA box (a 9 base pair repeat at the origin) and separates the double-stranded (ds)DNA. Forms a right-handed helical filament on oriC DNA; dsDNA binds to the exterior of the filament while single-stranded (ss)DNA is stabiized in the filament's interior. The ATP-DnaA-oriC complex binds and stabilizes one strand of the AT-rich DNA unwinding element (DUE), permitting loading of DNA polymerase. After initiation quickly degrades to an ADP-DnaA complex that is not apt for DNA replication. Binds acidic phospholipids.</text>
</comment>
<organism evidence="14 15">
    <name type="scientific">Texas Phoenix palm phytoplasma</name>
    <dbReference type="NCBI Taxonomy" id="176709"/>
    <lineage>
        <taxon>Bacteria</taxon>
        <taxon>Bacillati</taxon>
        <taxon>Mycoplasmatota</taxon>
        <taxon>Mollicutes</taxon>
        <taxon>Acholeplasmatales</taxon>
        <taxon>Acholeplasmataceae</taxon>
        <taxon>Candidatus Phytoplasma</taxon>
        <taxon>16SrIV (Coconut lethal yellows group)</taxon>
    </lineage>
</organism>
<name>A0ABS5BI17_9MOLU</name>
<dbReference type="Gene3D" id="3.30.300.180">
    <property type="match status" value="1"/>
</dbReference>
<dbReference type="EMBL" id="VBRA02000004">
    <property type="protein sequence ID" value="MBP3059228.1"/>
    <property type="molecule type" value="Genomic_DNA"/>
</dbReference>
<dbReference type="InterPro" id="IPR001957">
    <property type="entry name" value="Chromosome_initiator_DnaA"/>
</dbReference>
<dbReference type="Gene3D" id="1.10.8.60">
    <property type="match status" value="1"/>
</dbReference>
<dbReference type="HAMAP" id="MF_00377">
    <property type="entry name" value="DnaA_bact"/>
    <property type="match status" value="1"/>
</dbReference>
<dbReference type="InterPro" id="IPR038454">
    <property type="entry name" value="DnaA_N_sf"/>
</dbReference>
<dbReference type="Proteomes" id="UP001192346">
    <property type="component" value="Unassembled WGS sequence"/>
</dbReference>
<evidence type="ECO:0000256" key="2">
    <source>
        <dbReference type="ARBA" id="ARBA00022490"/>
    </source>
</evidence>
<keyword evidence="4 8" id="KW-0547">Nucleotide-binding</keyword>
<dbReference type="Gene3D" id="1.10.1750.10">
    <property type="match status" value="1"/>
</dbReference>
<dbReference type="PRINTS" id="PR00051">
    <property type="entry name" value="DNAA"/>
</dbReference>
<evidence type="ECO:0000313" key="14">
    <source>
        <dbReference type="EMBL" id="MBP3059228.1"/>
    </source>
</evidence>
<dbReference type="Pfam" id="PF00308">
    <property type="entry name" value="Bac_DnaA"/>
    <property type="match status" value="1"/>
</dbReference>
<dbReference type="PANTHER" id="PTHR30050:SF2">
    <property type="entry name" value="CHROMOSOMAL REPLICATION INITIATOR PROTEIN DNAA"/>
    <property type="match status" value="1"/>
</dbReference>
<comment type="caution">
    <text evidence="8">Lacks conserved residue(s) required for the propagation of feature annotation.</text>
</comment>
<evidence type="ECO:0000256" key="8">
    <source>
        <dbReference type="HAMAP-Rule" id="MF_00377"/>
    </source>
</evidence>
<keyword evidence="3 8" id="KW-0235">DNA replication</keyword>
<dbReference type="RefSeq" id="WP_138107859.1">
    <property type="nucleotide sequence ID" value="NZ_VBRA02000004.1"/>
</dbReference>
<evidence type="ECO:0000256" key="6">
    <source>
        <dbReference type="ARBA" id="ARBA00023121"/>
    </source>
</evidence>
<dbReference type="InterPro" id="IPR013317">
    <property type="entry name" value="DnaA_dom"/>
</dbReference>
<dbReference type="InterPro" id="IPR027417">
    <property type="entry name" value="P-loop_NTPase"/>
</dbReference>
<evidence type="ECO:0000256" key="1">
    <source>
        <dbReference type="ARBA" id="ARBA00006583"/>
    </source>
</evidence>
<evidence type="ECO:0000256" key="4">
    <source>
        <dbReference type="ARBA" id="ARBA00022741"/>
    </source>
</evidence>
<reference evidence="14" key="1">
    <citation type="submission" date="2019-10" db="EMBL/GenBank/DDBJ databases">
        <title>Whole Genome Sequencing and Characterization of Texas Phoenix Palm Decline Phytoplasma Belongs to Lethal Yellowing (16SrIV) Group.</title>
        <authorList>
            <person name="Bao M."/>
        </authorList>
    </citation>
    <scope>NUCLEOTIDE SEQUENCE [LARGE SCALE GENOMIC DNA]</scope>
    <source>
        <strain evidence="14">ACPD</strain>
    </source>
</reference>
<dbReference type="SMART" id="SM00760">
    <property type="entry name" value="Bac_DnaA_C"/>
    <property type="match status" value="1"/>
</dbReference>
<comment type="similarity">
    <text evidence="1 8 11">Belongs to the DnaA family.</text>
</comment>
<evidence type="ECO:0000256" key="7">
    <source>
        <dbReference type="ARBA" id="ARBA00023125"/>
    </source>
</evidence>
<keyword evidence="7 8" id="KW-0238">DNA-binding</keyword>
<dbReference type="CDD" id="cd06571">
    <property type="entry name" value="Bac_DnaA_C"/>
    <property type="match status" value="1"/>
</dbReference>
<proteinExistence type="inferred from homology"/>
<evidence type="ECO:0000313" key="15">
    <source>
        <dbReference type="Proteomes" id="UP001192346"/>
    </source>
</evidence>
<dbReference type="PANTHER" id="PTHR30050">
    <property type="entry name" value="CHROMOSOMAL REPLICATION INITIATOR PROTEIN DNAA"/>
    <property type="match status" value="1"/>
</dbReference>
<dbReference type="SMART" id="SM00382">
    <property type="entry name" value="AAA"/>
    <property type="match status" value="1"/>
</dbReference>
<sequence>MKEKELSNQNQVIWNNILNDLSLIYSDEVFQENFAYMKKPYKIENGIFFLLVENDFIKRKISNFYIDKIEEISKKYSEEKIFFEFISKKEIKNDLVQENNDFLENKKINFNSFHQGNLDPEYTFENFVSGESNNFAFQMAKKVAESNKFFVNPLYIFGSVGLGKTHLMQAIGNYFLKKNPKKKVLYIKADSFIEDFTHQLKKEKMEDFNNKYRNIDVLLIDDIQMMSEAKRTQMEFFKLFDYLNLNKKQIVITSDKPISELNDIMERLTNRFKAGLVVDVKKPDSKHRLNILRKKFFEIQGNSLIKKEILEFISSNFYDNIREMEGALLRLMNYTNFHNMEINLKNTINSLEPLLKTKKKPLKEELDFEKIKSVLSEVYNIEIRDFVSKKRYSNLTLPRCVAIYFMKNIQNISYKNISFLFKRKYSTIVKSFKKIEKQIAVDKQLRNILQLVSDKIN</sequence>
<feature type="region of interest" description="Domain I, interacts with DnaA modulators" evidence="8">
    <location>
        <begin position="1"/>
        <end position="105"/>
    </location>
</feature>
<dbReference type="SUPFAM" id="SSF52540">
    <property type="entry name" value="P-loop containing nucleoside triphosphate hydrolases"/>
    <property type="match status" value="1"/>
</dbReference>
<evidence type="ECO:0000256" key="10">
    <source>
        <dbReference type="RuleBase" id="RU000577"/>
    </source>
</evidence>
<feature type="binding site" evidence="8">
    <location>
        <position position="164"/>
    </location>
    <ligand>
        <name>ATP</name>
        <dbReference type="ChEBI" id="CHEBI:30616"/>
    </ligand>
</feature>
<evidence type="ECO:0000259" key="12">
    <source>
        <dbReference type="SMART" id="SM00382"/>
    </source>
</evidence>
<evidence type="ECO:0000256" key="3">
    <source>
        <dbReference type="ARBA" id="ARBA00022705"/>
    </source>
</evidence>
<protein>
    <recommendedName>
        <fullName evidence="8 9">Chromosomal replication initiator protein DnaA</fullName>
    </recommendedName>
</protein>
<keyword evidence="2 8" id="KW-0963">Cytoplasm</keyword>
<dbReference type="InterPro" id="IPR003593">
    <property type="entry name" value="AAA+_ATPase"/>
</dbReference>
<feature type="region of interest" description="Domain IV, binds dsDNA" evidence="8">
    <location>
        <begin position="336"/>
        <end position="457"/>
    </location>
</feature>
<gene>
    <name evidence="8 14" type="primary">dnaA</name>
    <name evidence="14" type="ORF">FEF22_000290</name>
</gene>